<dbReference type="SUPFAM" id="SSF82185">
    <property type="entry name" value="Histone H3 K4-specific methyltransferase SET7/9 N-terminal domain"/>
    <property type="match status" value="2"/>
</dbReference>
<feature type="region of interest" description="Disordered" evidence="5">
    <location>
        <begin position="619"/>
        <end position="650"/>
    </location>
</feature>
<dbReference type="Pfam" id="PF22594">
    <property type="entry name" value="GTP-eEF1A_C"/>
    <property type="match status" value="1"/>
</dbReference>
<feature type="non-terminal residue" evidence="7">
    <location>
        <position position="1"/>
    </location>
</feature>
<dbReference type="Gene3D" id="2.40.30.10">
    <property type="entry name" value="Translation factors"/>
    <property type="match status" value="2"/>
</dbReference>
<evidence type="ECO:0000313" key="8">
    <source>
        <dbReference type="Proteomes" id="UP000031443"/>
    </source>
</evidence>
<evidence type="ECO:0000256" key="5">
    <source>
        <dbReference type="SAM" id="MobiDB-lite"/>
    </source>
</evidence>
<dbReference type="EMBL" id="KB585326">
    <property type="protein sequence ID" value="EMP25957.1"/>
    <property type="molecule type" value="Genomic_DNA"/>
</dbReference>
<dbReference type="SUPFAM" id="SSF50447">
    <property type="entry name" value="Translation proteins"/>
    <property type="match status" value="1"/>
</dbReference>
<dbReference type="InterPro" id="IPR003409">
    <property type="entry name" value="MORN"/>
</dbReference>
<dbReference type="STRING" id="8469.M7BCK5"/>
<dbReference type="GO" id="GO:0006415">
    <property type="term" value="P:translational termination"/>
    <property type="evidence" value="ECO:0007669"/>
    <property type="project" value="UniProtKB-ARBA"/>
</dbReference>
<dbReference type="Proteomes" id="UP000031443">
    <property type="component" value="Unassembled WGS sequence"/>
</dbReference>
<dbReference type="FunFam" id="2.40.30.10:FF:000017">
    <property type="entry name" value="Eukaryotic peptide chain release factor GTP-binding subunit"/>
    <property type="match status" value="1"/>
</dbReference>
<evidence type="ECO:0000256" key="4">
    <source>
        <dbReference type="ARBA" id="ARBA00023134"/>
    </source>
</evidence>
<dbReference type="Gene3D" id="2.20.110.10">
    <property type="entry name" value="Histone H3 K4-specific methyltransferase SET7/9 N-terminal domain"/>
    <property type="match status" value="3"/>
</dbReference>
<proteinExistence type="predicted"/>
<keyword evidence="4" id="KW-0342">GTP-binding</keyword>
<dbReference type="SUPFAM" id="SSF50465">
    <property type="entry name" value="EF-Tu/eEF-1alpha/eIF2-gamma C-terminal domain"/>
    <property type="match status" value="1"/>
</dbReference>
<evidence type="ECO:0000259" key="6">
    <source>
        <dbReference type="Pfam" id="PF22594"/>
    </source>
</evidence>
<dbReference type="PANTHER" id="PTHR23084:SF263">
    <property type="entry name" value="MORN REPEAT-CONTAINING PROTEIN 1"/>
    <property type="match status" value="1"/>
</dbReference>
<dbReference type="InterPro" id="IPR054696">
    <property type="entry name" value="GTP-eEF1A_C"/>
</dbReference>
<reference evidence="8" key="1">
    <citation type="journal article" date="2013" name="Nat. Genet.">
        <title>The draft genomes of soft-shell turtle and green sea turtle yield insights into the development and evolution of the turtle-specific body plan.</title>
        <authorList>
            <person name="Wang Z."/>
            <person name="Pascual-Anaya J."/>
            <person name="Zadissa A."/>
            <person name="Li W."/>
            <person name="Niimura Y."/>
            <person name="Huang Z."/>
            <person name="Li C."/>
            <person name="White S."/>
            <person name="Xiong Z."/>
            <person name="Fang D."/>
            <person name="Wang B."/>
            <person name="Ming Y."/>
            <person name="Chen Y."/>
            <person name="Zheng Y."/>
            <person name="Kuraku S."/>
            <person name="Pignatelli M."/>
            <person name="Herrero J."/>
            <person name="Beal K."/>
            <person name="Nozawa M."/>
            <person name="Li Q."/>
            <person name="Wang J."/>
            <person name="Zhang H."/>
            <person name="Yu L."/>
            <person name="Shigenobu S."/>
            <person name="Wang J."/>
            <person name="Liu J."/>
            <person name="Flicek P."/>
            <person name="Searle S."/>
            <person name="Wang J."/>
            <person name="Kuratani S."/>
            <person name="Yin Y."/>
            <person name="Aken B."/>
            <person name="Zhang G."/>
            <person name="Irie N."/>
        </authorList>
    </citation>
    <scope>NUCLEOTIDE SEQUENCE [LARGE SCALE GENOMIC DNA]</scope>
</reference>
<keyword evidence="1" id="KW-0677">Repeat</keyword>
<evidence type="ECO:0000256" key="3">
    <source>
        <dbReference type="ARBA" id="ARBA00022917"/>
    </source>
</evidence>
<dbReference type="Pfam" id="PF02493">
    <property type="entry name" value="MORN"/>
    <property type="match status" value="7"/>
</dbReference>
<feature type="domain" description="GTP-eEF1A C-terminal" evidence="6">
    <location>
        <begin position="56"/>
        <end position="146"/>
    </location>
</feature>
<dbReference type="GO" id="GO:0008270">
    <property type="term" value="F:zinc ion binding"/>
    <property type="evidence" value="ECO:0007669"/>
    <property type="project" value="UniProtKB-KW"/>
</dbReference>
<name>M7BCK5_CHEMY</name>
<evidence type="ECO:0000256" key="1">
    <source>
        <dbReference type="ARBA" id="ARBA00022737"/>
    </source>
</evidence>
<keyword evidence="3" id="KW-0648">Protein biosynthesis</keyword>
<dbReference type="InterPro" id="IPR009001">
    <property type="entry name" value="Transl_elong_EF1A/Init_IF2_C"/>
</dbReference>
<evidence type="ECO:0000313" key="7">
    <source>
        <dbReference type="EMBL" id="EMP25957.1"/>
    </source>
</evidence>
<sequence length="787" mass="87990">KHNVEVLGILSDDVETDSVAPGENLKIRLKGIEEEEILPGFILCDPNNLCHSGRTFDAQIVIIEHKSIICPGYNAVLHIHTCIEEVEITALICLVDKKSGEKSKTRPRFVKQDQVCIARLRTAGTICLETFKEFPQMGRFTLRDEGAKKWLEWRKEIELLSDVAYFSLTTFSGYQTLGEEYVNIVQVDSSKKRIPSLLRRAILISLHTVVPYLLDKGLIHLEHELQIETGGSTTLQSNGLCGRTLLRAPGLPGDDQSVRSSYKLLGIVSLLHLLLTVGVQIYSFQQRQRARQEWKLHRNLSYPKFGSYPPTSCTWPFTNTLPAKQQPQQLSDTSTAPPSLKKRTCTGVQGYGLYVYSNSFFQYEGEWKQGRKHGHGKLLFKDRSYYEGEFVDGEIMGNGLRYWASTGNTYSGQFVSGELHGHGVMQYKDGGKYEGEFSYGMRAGHGLLVDKDGQTYQGTFHNNKKHGGGKMTFKNGDKYEGDWILDQRQGHGVLHCADGTVYEGQWRNDVFNGQGTKIHCSGVIYDGLWINGYPADENGRLLEIWAGVKNHQIPASSSTSLFKLIEEVERKPVKTPFGFECINYPLMDAVSGSWELKAAVPVSGKSGFALADLSIPKGDIEPESRSDTLLGTGDARSNEDGFEGESLRPPASQRVERGCAVFRNIMLAPPPANYQPFMLLDELNKKRGKKPSGKISAEKAEKMTVSQEKIVDSRSEVTAKGYKSKQDQHSMKNSRVLPGQYVIMVREVTMPPFLGQTLPPAFKLLRVLPEKTKVKNIKKETMKATST</sequence>
<dbReference type="CDD" id="cd03704">
    <property type="entry name" value="eRF3_C_III"/>
    <property type="match status" value="1"/>
</dbReference>
<keyword evidence="8" id="KW-1185">Reference proteome</keyword>
<accession>M7BCK5</accession>
<gene>
    <name evidence="7" type="ORF">UY3_16954</name>
</gene>
<dbReference type="GO" id="GO:0015031">
    <property type="term" value="P:protein transport"/>
    <property type="evidence" value="ECO:0007669"/>
    <property type="project" value="UniProtKB-KW"/>
</dbReference>
<dbReference type="InterPro" id="IPR009000">
    <property type="entry name" value="Transl_B-barrel_sf"/>
</dbReference>
<dbReference type="GO" id="GO:0005778">
    <property type="term" value="C:peroxisomal membrane"/>
    <property type="evidence" value="ECO:0007669"/>
    <property type="project" value="UniProtKB-SubCell"/>
</dbReference>
<dbReference type="GO" id="GO:0003924">
    <property type="term" value="F:GTPase activity"/>
    <property type="evidence" value="ECO:0007669"/>
    <property type="project" value="UniProtKB-ARBA"/>
</dbReference>
<protein>
    <submittedName>
        <fullName evidence="7">MORN repeat-containing protein 1</fullName>
    </submittedName>
</protein>
<dbReference type="PANTHER" id="PTHR23084">
    <property type="entry name" value="PHOSPHATIDYLINOSITOL-4-PHOSPHATE 5-KINASE RELATED"/>
    <property type="match status" value="1"/>
</dbReference>
<organism evidence="7 8">
    <name type="scientific">Chelonia mydas</name>
    <name type="common">Green sea-turtle</name>
    <name type="synonym">Chelonia agassizi</name>
    <dbReference type="NCBI Taxonomy" id="8469"/>
    <lineage>
        <taxon>Eukaryota</taxon>
        <taxon>Metazoa</taxon>
        <taxon>Chordata</taxon>
        <taxon>Craniata</taxon>
        <taxon>Vertebrata</taxon>
        <taxon>Euteleostomi</taxon>
        <taxon>Archelosauria</taxon>
        <taxon>Testudinata</taxon>
        <taxon>Testudines</taxon>
        <taxon>Cryptodira</taxon>
        <taxon>Durocryptodira</taxon>
        <taxon>Americhelydia</taxon>
        <taxon>Chelonioidea</taxon>
        <taxon>Cheloniidae</taxon>
        <taxon>Chelonia</taxon>
    </lineage>
</organism>
<dbReference type="SMART" id="SM00698">
    <property type="entry name" value="MORN"/>
    <property type="match status" value="7"/>
</dbReference>
<keyword evidence="2" id="KW-0547">Nucleotide-binding</keyword>
<dbReference type="GO" id="GO:0005525">
    <property type="term" value="F:GTP binding"/>
    <property type="evidence" value="ECO:0007669"/>
    <property type="project" value="UniProtKB-KW"/>
</dbReference>
<evidence type="ECO:0000256" key="2">
    <source>
        <dbReference type="ARBA" id="ARBA00022741"/>
    </source>
</evidence>
<dbReference type="eggNOG" id="KOG0459">
    <property type="taxonomic scope" value="Eukaryota"/>
</dbReference>
<dbReference type="AlphaFoldDB" id="M7BCK5"/>